<feature type="region of interest" description="Disordered" evidence="2">
    <location>
        <begin position="762"/>
        <end position="861"/>
    </location>
</feature>
<feature type="region of interest" description="Disordered" evidence="2">
    <location>
        <begin position="686"/>
        <end position="708"/>
    </location>
</feature>
<feature type="compositionally biased region" description="Low complexity" evidence="2">
    <location>
        <begin position="844"/>
        <end position="858"/>
    </location>
</feature>
<reference evidence="4 5" key="1">
    <citation type="journal article" date="2015" name="Front. Microbiol.">
        <title>Genome sequence of the plant growth promoting endophytic yeast Rhodotorula graminis WP1.</title>
        <authorList>
            <person name="Firrincieli A."/>
            <person name="Otillar R."/>
            <person name="Salamov A."/>
            <person name="Schmutz J."/>
            <person name="Khan Z."/>
            <person name="Redman R.S."/>
            <person name="Fleck N.D."/>
            <person name="Lindquist E."/>
            <person name="Grigoriev I.V."/>
            <person name="Doty S.L."/>
        </authorList>
    </citation>
    <scope>NUCLEOTIDE SEQUENCE [LARGE SCALE GENOMIC DNA]</scope>
    <source>
        <strain evidence="4 5">WP1</strain>
    </source>
</reference>
<dbReference type="PANTHER" id="PTHR23030">
    <property type="entry name" value="PCD6 INTERACTING PROTEIN-RELATED"/>
    <property type="match status" value="1"/>
</dbReference>
<dbReference type="RefSeq" id="XP_018269372.1">
    <property type="nucleotide sequence ID" value="XM_018417659.1"/>
</dbReference>
<evidence type="ECO:0000256" key="1">
    <source>
        <dbReference type="ARBA" id="ARBA00038154"/>
    </source>
</evidence>
<evidence type="ECO:0000313" key="4">
    <source>
        <dbReference type="EMBL" id="KPV73323.1"/>
    </source>
</evidence>
<evidence type="ECO:0000259" key="3">
    <source>
        <dbReference type="PROSITE" id="PS51180"/>
    </source>
</evidence>
<comment type="similarity">
    <text evidence="1">Belongs to the palA/RIM20 family.</text>
</comment>
<feature type="compositionally biased region" description="Pro residues" evidence="2">
    <location>
        <begin position="766"/>
        <end position="782"/>
    </location>
</feature>
<sequence length="915" mass="98466">MSAPTNLLPLPLKATDPLPSLADDILQHVTHSSDTTHPDAVRHDARTWQDLRQRIFGSSGLALVNQATVPLLQEYYGQLTFVLTKLPVETSVTFPWYPLFTAPTSLPSAGATGAFPALSPPLALDNLEYERAAVLYNLAALHAILGTERRRSDEQGIKAAIASYQNAAGVLAHLVTLVPRLTASLHGGPAPADLSAPNLSALRDWCLAQAQEVAWQKAVMDRLKNGTVAKVAMRVAELYAAARDAAELARAGSDNAQPFAFPEDIMRYLAVKHAHFTAVAHYRRSLDDLGANRYGDELGRLQLADVKLKEVALLGKRGVPDAVMHDLKSLQKTVAENLARATKDNDLIYLATPTPPSSLPVIAPAALARPTLAPELADPLAHLRNPLFAALVPREVAEVLDLWEDRKRGWLDDKVAGPAKDLDATASSLLKELNLPASLQVSQQPLGVPAAVLDAATRVQAEGGVERLETMMKDVRRVADVNMRMLQEATASLDREAASDDAHRQGHGSLRWTRPTSSAAAAPLRERAQQLGAVLSSAAESDAVVRAKFGEWERALRVLEGGQAALAREIPSSGASPAGEVPEAQRAARRALSALLDQLADVRSARARVVEAARTSVAQGDIRDKVLREAERRAAGSEGGQVEGAGPAAYEELLEREGEALMRVWDEEMRRSDARQEDLLGEIKAQHSALRSASAAPSSAQQARERATAHYASAGDKFLEMLQNLQEGLRFYADLSKLLGELRDACKSFDYARTAEAQDLARALSAPPPQPSPAPSPAPAPALSPEHSTPRRRAPAARAPPAPAPAPAPDAPTPRRSTRRTAHAAAEPAPEPAPEPEPERAPRTTRQQQQQPRAVVDVADSDDEVAQTLVARPAKTPLRKKKVVAAPVEEEQEQEQEVEEPAVRAWDPTQGIRFG</sequence>
<protein>
    <recommendedName>
        <fullName evidence="3">BRO1 domain-containing protein</fullName>
    </recommendedName>
</protein>
<gene>
    <name evidence="4" type="ORF">RHOBADRAFT_55083</name>
</gene>
<dbReference type="InterPro" id="IPR004328">
    <property type="entry name" value="BRO1_dom"/>
</dbReference>
<dbReference type="AlphaFoldDB" id="A0A0P9EN22"/>
<dbReference type="GeneID" id="28978107"/>
<dbReference type="Pfam" id="PF03097">
    <property type="entry name" value="BRO1"/>
    <property type="match status" value="1"/>
</dbReference>
<evidence type="ECO:0000313" key="5">
    <source>
        <dbReference type="Proteomes" id="UP000053890"/>
    </source>
</evidence>
<feature type="compositionally biased region" description="Acidic residues" evidence="2">
    <location>
        <begin position="888"/>
        <end position="900"/>
    </location>
</feature>
<name>A0A0P9EN22_RHOGW</name>
<feature type="domain" description="BRO1" evidence="3">
    <location>
        <begin position="6"/>
        <end position="409"/>
    </location>
</feature>
<organism evidence="4 5">
    <name type="scientific">Rhodotorula graminis (strain WP1)</name>
    <dbReference type="NCBI Taxonomy" id="578459"/>
    <lineage>
        <taxon>Eukaryota</taxon>
        <taxon>Fungi</taxon>
        <taxon>Dikarya</taxon>
        <taxon>Basidiomycota</taxon>
        <taxon>Pucciniomycotina</taxon>
        <taxon>Microbotryomycetes</taxon>
        <taxon>Sporidiobolales</taxon>
        <taxon>Sporidiobolaceae</taxon>
        <taxon>Rhodotorula</taxon>
    </lineage>
</organism>
<dbReference type="EMBL" id="KQ474083">
    <property type="protein sequence ID" value="KPV73323.1"/>
    <property type="molecule type" value="Genomic_DNA"/>
</dbReference>
<feature type="compositionally biased region" description="Basic and acidic residues" evidence="2">
    <location>
        <begin position="493"/>
        <end position="504"/>
    </location>
</feature>
<feature type="region of interest" description="Disordered" evidence="2">
    <location>
        <begin position="493"/>
        <end position="520"/>
    </location>
</feature>
<dbReference type="SMART" id="SM01041">
    <property type="entry name" value="BRO1"/>
    <property type="match status" value="1"/>
</dbReference>
<proteinExistence type="inferred from homology"/>
<dbReference type="Gene3D" id="1.20.140.50">
    <property type="entry name" value="alix/aip1 like domains"/>
    <property type="match status" value="1"/>
</dbReference>
<feature type="compositionally biased region" description="Pro residues" evidence="2">
    <location>
        <begin position="798"/>
        <end position="812"/>
    </location>
</feature>
<accession>A0A0P9EN22</accession>
<feature type="compositionally biased region" description="Low complexity" evidence="2">
    <location>
        <begin position="688"/>
        <end position="702"/>
    </location>
</feature>
<dbReference type="InterPro" id="IPR038499">
    <property type="entry name" value="BRO1_sf"/>
</dbReference>
<dbReference type="PROSITE" id="PS51180">
    <property type="entry name" value="BRO1"/>
    <property type="match status" value="1"/>
</dbReference>
<keyword evidence="5" id="KW-1185">Reference proteome</keyword>
<dbReference type="GO" id="GO:0005768">
    <property type="term" value="C:endosome"/>
    <property type="evidence" value="ECO:0007669"/>
    <property type="project" value="TreeGrafter"/>
</dbReference>
<dbReference type="InterPro" id="IPR025304">
    <property type="entry name" value="ALIX_V_dom"/>
</dbReference>
<dbReference type="Proteomes" id="UP000053890">
    <property type="component" value="Unassembled WGS sequence"/>
</dbReference>
<feature type="region of interest" description="Disordered" evidence="2">
    <location>
        <begin position="878"/>
        <end position="915"/>
    </location>
</feature>
<dbReference type="Gene3D" id="1.25.40.280">
    <property type="entry name" value="alix/aip1 like domains"/>
    <property type="match status" value="1"/>
</dbReference>
<dbReference type="PANTHER" id="PTHR23030:SF39">
    <property type="entry name" value="PROGRAMMED CELL DEATH 6-INTERACTING PROTEIN"/>
    <property type="match status" value="1"/>
</dbReference>
<dbReference type="Pfam" id="PF13949">
    <property type="entry name" value="ALIX_LYPXL_bnd"/>
    <property type="match status" value="1"/>
</dbReference>
<evidence type="ECO:0000256" key="2">
    <source>
        <dbReference type="SAM" id="MobiDB-lite"/>
    </source>
</evidence>
<dbReference type="OMA" id="VSHAEEM"/>
<dbReference type="OrthoDB" id="64867at2759"/>
<dbReference type="Gene3D" id="1.20.120.560">
    <property type="entry name" value="alix/aip1 in complex with the ypdl late domain"/>
    <property type="match status" value="1"/>
</dbReference>
<dbReference type="STRING" id="578459.A0A0P9EN22"/>